<dbReference type="PRINTS" id="PR00038">
    <property type="entry name" value="HTHLUXR"/>
</dbReference>
<evidence type="ECO:0000256" key="1">
    <source>
        <dbReference type="ARBA" id="ARBA00023015"/>
    </source>
</evidence>
<evidence type="ECO:0000259" key="5">
    <source>
        <dbReference type="PROSITE" id="PS50043"/>
    </source>
</evidence>
<organism evidence="6 7">
    <name type="scientific">Cupriavidus pauculus</name>
    <dbReference type="NCBI Taxonomy" id="82633"/>
    <lineage>
        <taxon>Bacteria</taxon>
        <taxon>Pseudomonadati</taxon>
        <taxon>Pseudomonadota</taxon>
        <taxon>Betaproteobacteria</taxon>
        <taxon>Burkholderiales</taxon>
        <taxon>Burkholderiaceae</taxon>
        <taxon>Cupriavidus</taxon>
    </lineage>
</organism>
<evidence type="ECO:0000313" key="7">
    <source>
        <dbReference type="Proteomes" id="UP000234341"/>
    </source>
</evidence>
<dbReference type="Gene3D" id="3.40.50.300">
    <property type="entry name" value="P-loop containing nucleotide triphosphate hydrolases"/>
    <property type="match status" value="1"/>
</dbReference>
<dbReference type="PROSITE" id="PS50043">
    <property type="entry name" value="HTH_LUXR_2"/>
    <property type="match status" value="1"/>
</dbReference>
<reference evidence="6 7" key="1">
    <citation type="submission" date="2017-12" db="EMBL/GenBank/DDBJ databases">
        <title>Genome sequence of the active heterotrophic nitrifier-denitrifier, Cupriavidus pauculus UM1.</title>
        <authorList>
            <person name="Putonti C."/>
            <person name="Castignetti D."/>
        </authorList>
    </citation>
    <scope>NUCLEOTIDE SEQUENCE [LARGE SCALE GENOMIC DNA]</scope>
    <source>
        <strain evidence="6 7">UM1</strain>
    </source>
</reference>
<dbReference type="PROSITE" id="PS00622">
    <property type="entry name" value="HTH_LUXR_1"/>
    <property type="match status" value="1"/>
</dbReference>
<keyword evidence="1" id="KW-0805">Transcription regulation</keyword>
<feature type="region of interest" description="Disordered" evidence="4">
    <location>
        <begin position="1"/>
        <end position="41"/>
    </location>
</feature>
<dbReference type="InterPro" id="IPR041617">
    <property type="entry name" value="TPR_MalT"/>
</dbReference>
<dbReference type="CDD" id="cd06170">
    <property type="entry name" value="LuxR_C_like"/>
    <property type="match status" value="1"/>
</dbReference>
<dbReference type="Gene3D" id="1.25.40.10">
    <property type="entry name" value="Tetratricopeptide repeat domain"/>
    <property type="match status" value="1"/>
</dbReference>
<dbReference type="Proteomes" id="UP000234341">
    <property type="component" value="Unassembled WGS sequence"/>
</dbReference>
<proteinExistence type="predicted"/>
<keyword evidence="3" id="KW-0804">Transcription</keyword>
<sequence>MREGQPSPPAPPRKKPGARRRGSGPRVAQDPAPDPSAPAAPSAPFLLATKIIPPRLPSGLIGRPRLLDLLGQGRDKRLTVIKAPAGFGKTSLIIAWLDQLRMDGARVAWLSVDQEDDEPAHFLGHLAQSLHRACGEEGTPPGWAGDVSLLVPRAVVATLVNALAEVDDELFLFVDDYHLIGTASIHEAVALLLTHAPSNFHLVLGTRTAPPLPLARLRAGNALLEVDATMLRFSADETRRFVQRECAGGLPQPYVDALHASTEGWAAALRLSAPMLARGQAGTWVAPSGTARPIAAYLEEMLACQTPELVDFMVRTAILDRLSAPLCVAVTGAADSQAMLDALATRQLLLDPLDVEGRWFRYHQLLRDYLRQRLETSPAIDVADLHRRGSRWYAAQALWTDAVWHALEAGDATDAVALIGQCAMSLVRKGDLMTLLGWQRHLPPDIMRGQVDVRLALARGMALAMRFEEASTMVETIEHDAAQGPVADRERYLWECRAIRALLTALRDDAQGALRLAEDCLSRPLSDDPWMINVLSNVARFAHWKSGDLERLYATPWIPYSPDENRRYPLSSVYRLCLLGLAELQQMRFDLAERHFLQAMRFAEEHAGPASTAAALCAPALAQLRYEQDRLEEAETLLVERMPVIDVAVLLDSVLVAYTLLVRIAAARGHLDQAHGWVEQALTIGHQRGWHRLVAAILFERVRLLIAEGRAREAAACVEQIDRLVNTVDAPDCEACASELDRYRTLGAACLAIAGARPDDAVRLLDALLQRLPQGRPNYLALRARTMLALACQASGEPARAVEECSRVVATIESARAYRTILDQGPGVRALLELVRKATAASGGHGQRLACIDELLERCNERYQMRQKASSASVRDALSAREGGILALIAAGQSNKEIARTLGIAPETVKTHIKSIFVKLAVEKRAHAVARAQALGLVAAP</sequence>
<accession>A0A2N5C638</accession>
<dbReference type="Pfam" id="PF00196">
    <property type="entry name" value="GerE"/>
    <property type="match status" value="1"/>
</dbReference>
<dbReference type="InterPro" id="IPR036388">
    <property type="entry name" value="WH-like_DNA-bd_sf"/>
</dbReference>
<dbReference type="InterPro" id="IPR016032">
    <property type="entry name" value="Sig_transdc_resp-reg_C-effctor"/>
</dbReference>
<dbReference type="InterPro" id="IPR011990">
    <property type="entry name" value="TPR-like_helical_dom_sf"/>
</dbReference>
<dbReference type="AlphaFoldDB" id="A0A2N5C638"/>
<dbReference type="EMBL" id="PJRP01000016">
    <property type="protein sequence ID" value="PLP97686.1"/>
    <property type="molecule type" value="Genomic_DNA"/>
</dbReference>
<name>A0A2N5C638_9BURK</name>
<dbReference type="InterPro" id="IPR059106">
    <property type="entry name" value="WHD_MalT"/>
</dbReference>
<dbReference type="Pfam" id="PF25873">
    <property type="entry name" value="WHD_MalT"/>
    <property type="match status" value="1"/>
</dbReference>
<comment type="caution">
    <text evidence="6">The sequence shown here is derived from an EMBL/GenBank/DDBJ whole genome shotgun (WGS) entry which is preliminary data.</text>
</comment>
<protein>
    <submittedName>
        <fullName evidence="6">LuxR family transcriptional regulator</fullName>
    </submittedName>
</protein>
<feature type="compositionally biased region" description="Basic residues" evidence="4">
    <location>
        <begin position="12"/>
        <end position="23"/>
    </location>
</feature>
<dbReference type="InterPro" id="IPR027417">
    <property type="entry name" value="P-loop_NTPase"/>
</dbReference>
<feature type="compositionally biased region" description="Pro residues" evidence="4">
    <location>
        <begin position="1"/>
        <end position="11"/>
    </location>
</feature>
<dbReference type="GO" id="GO:0006355">
    <property type="term" value="P:regulation of DNA-templated transcription"/>
    <property type="evidence" value="ECO:0007669"/>
    <property type="project" value="InterPro"/>
</dbReference>
<dbReference type="PANTHER" id="PTHR44688:SF16">
    <property type="entry name" value="DNA-BINDING TRANSCRIPTIONAL ACTIVATOR DEVR_DOSR"/>
    <property type="match status" value="1"/>
</dbReference>
<dbReference type="OrthoDB" id="134985at2"/>
<evidence type="ECO:0000256" key="2">
    <source>
        <dbReference type="ARBA" id="ARBA00023125"/>
    </source>
</evidence>
<dbReference type="SUPFAM" id="SSF52540">
    <property type="entry name" value="P-loop containing nucleoside triphosphate hydrolases"/>
    <property type="match status" value="1"/>
</dbReference>
<dbReference type="InterPro" id="IPR000792">
    <property type="entry name" value="Tscrpt_reg_LuxR_C"/>
</dbReference>
<dbReference type="PANTHER" id="PTHR44688">
    <property type="entry name" value="DNA-BINDING TRANSCRIPTIONAL ACTIVATOR DEVR_DOSR"/>
    <property type="match status" value="1"/>
</dbReference>
<gene>
    <name evidence="6" type="ORF">CYJ10_26410</name>
</gene>
<evidence type="ECO:0000256" key="4">
    <source>
        <dbReference type="SAM" id="MobiDB-lite"/>
    </source>
</evidence>
<evidence type="ECO:0000256" key="3">
    <source>
        <dbReference type="ARBA" id="ARBA00023163"/>
    </source>
</evidence>
<dbReference type="Gene3D" id="1.10.10.10">
    <property type="entry name" value="Winged helix-like DNA-binding domain superfamily/Winged helix DNA-binding domain"/>
    <property type="match status" value="1"/>
</dbReference>
<dbReference type="Pfam" id="PF17874">
    <property type="entry name" value="TPR_MalT"/>
    <property type="match status" value="1"/>
</dbReference>
<dbReference type="SUPFAM" id="SSF48452">
    <property type="entry name" value="TPR-like"/>
    <property type="match status" value="1"/>
</dbReference>
<feature type="domain" description="HTH luxR-type" evidence="5">
    <location>
        <begin position="871"/>
        <end position="936"/>
    </location>
</feature>
<dbReference type="GO" id="GO:0003677">
    <property type="term" value="F:DNA binding"/>
    <property type="evidence" value="ECO:0007669"/>
    <property type="project" value="UniProtKB-KW"/>
</dbReference>
<dbReference type="SUPFAM" id="SSF46894">
    <property type="entry name" value="C-terminal effector domain of the bipartite response regulators"/>
    <property type="match status" value="1"/>
</dbReference>
<keyword evidence="2" id="KW-0238">DNA-binding</keyword>
<evidence type="ECO:0000313" key="6">
    <source>
        <dbReference type="EMBL" id="PLP97686.1"/>
    </source>
</evidence>
<dbReference type="SMART" id="SM00421">
    <property type="entry name" value="HTH_LUXR"/>
    <property type="match status" value="1"/>
</dbReference>